<organism evidence="1 2">
    <name type="scientific">Clostridium sardiniense</name>
    <name type="common">Clostridium absonum</name>
    <dbReference type="NCBI Taxonomy" id="29369"/>
    <lineage>
        <taxon>Bacteria</taxon>
        <taxon>Bacillati</taxon>
        <taxon>Bacillota</taxon>
        <taxon>Clostridia</taxon>
        <taxon>Eubacteriales</taxon>
        <taxon>Clostridiaceae</taxon>
        <taxon>Clostridium</taxon>
    </lineage>
</organism>
<proteinExistence type="predicted"/>
<gene>
    <name evidence="1" type="ORF">K5V21_03705</name>
</gene>
<protein>
    <submittedName>
        <fullName evidence="1">Uncharacterized protein</fullName>
    </submittedName>
</protein>
<dbReference type="EMBL" id="JAIKTU010000003">
    <property type="protein sequence ID" value="MBY0754556.1"/>
    <property type="molecule type" value="Genomic_DNA"/>
</dbReference>
<dbReference type="Proteomes" id="UP001299068">
    <property type="component" value="Unassembled WGS sequence"/>
</dbReference>
<evidence type="ECO:0000313" key="1">
    <source>
        <dbReference type="EMBL" id="MBY0754556.1"/>
    </source>
</evidence>
<evidence type="ECO:0000313" key="2">
    <source>
        <dbReference type="Proteomes" id="UP001299068"/>
    </source>
</evidence>
<reference evidence="1 2" key="1">
    <citation type="journal article" date="2021" name="Cell Host Microbe">
        <title>in vivo commensal control of Clostridioides difficile virulence.</title>
        <authorList>
            <person name="Girinathan B.P."/>
            <person name="Dibenedetto N."/>
            <person name="Worley J.N."/>
            <person name="Peltier J."/>
            <person name="Arrieta-Ortiz M.L."/>
            <person name="Rupa Christinal Immanuel S."/>
            <person name="Lavin R."/>
            <person name="Delaney M.L."/>
            <person name="Cummins C."/>
            <person name="Hoffmann M."/>
            <person name="Luo Y."/>
            <person name="Gonzalez-Escalona N."/>
            <person name="Allard M."/>
            <person name="Onderdonk A.B."/>
            <person name="Gerber G.K."/>
            <person name="Sonenshein A.L."/>
            <person name="Baliga N."/>
            <person name="Dupuy B."/>
            <person name="Bry L."/>
        </authorList>
    </citation>
    <scope>NUCLEOTIDE SEQUENCE [LARGE SCALE GENOMIC DNA]</scope>
    <source>
        <strain evidence="1 2">DSM 599</strain>
    </source>
</reference>
<dbReference type="RefSeq" id="WP_221859302.1">
    <property type="nucleotide sequence ID" value="NZ_JAIKTU010000003.1"/>
</dbReference>
<keyword evidence="2" id="KW-1185">Reference proteome</keyword>
<accession>A0ABS7KUR2</accession>
<comment type="caution">
    <text evidence="1">The sequence shown here is derived from an EMBL/GenBank/DDBJ whole genome shotgun (WGS) entry which is preliminary data.</text>
</comment>
<name>A0ABS7KUR2_CLOSR</name>
<sequence length="63" mass="7269">MERKEIKAMVSRCKNHKSCKGCLSDKDCKRIGVIINLRELGISIFPGRWREGDIDYILDTINT</sequence>